<comment type="caution">
    <text evidence="1">The sequence shown here is derived from an EMBL/GenBank/DDBJ whole genome shotgun (WGS) entry which is preliminary data.</text>
</comment>
<proteinExistence type="predicted"/>
<protein>
    <submittedName>
        <fullName evidence="1">Uncharacterized protein</fullName>
    </submittedName>
</protein>
<name>A0A2T3NMI8_9GAMM</name>
<gene>
    <name evidence="1" type="ORF">C9J01_06965</name>
</gene>
<dbReference type="RefSeq" id="WP_107297346.1">
    <property type="nucleotide sequence ID" value="NZ_PYMB01000001.1"/>
</dbReference>
<evidence type="ECO:0000313" key="1">
    <source>
        <dbReference type="EMBL" id="PSW16727.1"/>
    </source>
</evidence>
<evidence type="ECO:0000313" key="2">
    <source>
        <dbReference type="Proteomes" id="UP000241346"/>
    </source>
</evidence>
<sequence length="178" mass="20335">MNKYIEGKTVYQLPEYQFNALLASRAGSGKKALKAQKDFELVVIDRGWAFHKNYEYTGTGKHVLLVSPNGKGYSIPPSKFRQGGGAKLDFETNRKQFLYTLCESDLNAYLNLYSGALKSMLEKQLEFERNAISRGWTFPDSYRYERVTDRVSAVAPSGETVRVQPNFFLRGGYKQYQL</sequence>
<reference evidence="1 2" key="1">
    <citation type="submission" date="2018-03" db="EMBL/GenBank/DDBJ databases">
        <title>Whole genome sequencing of Histamine producing bacteria.</title>
        <authorList>
            <person name="Butler K."/>
        </authorList>
    </citation>
    <scope>NUCLEOTIDE SEQUENCE [LARGE SCALE GENOMIC DNA]</scope>
    <source>
        <strain evidence="1 2">DSM 19138</strain>
    </source>
</reference>
<dbReference type="EMBL" id="PYMB01000001">
    <property type="protein sequence ID" value="PSW16727.1"/>
    <property type="molecule type" value="Genomic_DNA"/>
</dbReference>
<dbReference type="AlphaFoldDB" id="A0A2T3NMI8"/>
<dbReference type="Proteomes" id="UP000241346">
    <property type="component" value="Unassembled WGS sequence"/>
</dbReference>
<accession>A0A2T3NMI8</accession>
<organism evidence="1 2">
    <name type="scientific">Photobacterium rosenbergii</name>
    <dbReference type="NCBI Taxonomy" id="294936"/>
    <lineage>
        <taxon>Bacteria</taxon>
        <taxon>Pseudomonadati</taxon>
        <taxon>Pseudomonadota</taxon>
        <taxon>Gammaproteobacteria</taxon>
        <taxon>Vibrionales</taxon>
        <taxon>Vibrionaceae</taxon>
        <taxon>Photobacterium</taxon>
    </lineage>
</organism>